<keyword evidence="8 10" id="KW-1133">Transmembrane helix</keyword>
<evidence type="ECO:0000313" key="12">
    <source>
        <dbReference type="Proteomes" id="UP000504609"/>
    </source>
</evidence>
<feature type="transmembrane region" description="Helical" evidence="10">
    <location>
        <begin position="133"/>
        <end position="154"/>
    </location>
</feature>
<keyword evidence="7" id="KW-0677">Repeat</keyword>
<keyword evidence="3 10" id="KW-0813">Transport</keyword>
<protein>
    <recommendedName>
        <fullName evidence="10">Bidirectional sugar transporter SWEET</fullName>
    </recommendedName>
</protein>
<keyword evidence="9 10" id="KW-0472">Membrane</keyword>
<dbReference type="FunFam" id="1.20.1280.290:FF:000001">
    <property type="entry name" value="Bidirectional sugar transporter SWEET"/>
    <property type="match status" value="1"/>
</dbReference>
<evidence type="ECO:0000256" key="2">
    <source>
        <dbReference type="ARBA" id="ARBA00007809"/>
    </source>
</evidence>
<evidence type="ECO:0000256" key="1">
    <source>
        <dbReference type="ARBA" id="ARBA00004651"/>
    </source>
</evidence>
<dbReference type="KEGG" id="cmos:111429711"/>
<evidence type="ECO:0000256" key="11">
    <source>
        <dbReference type="SAM" id="MobiDB-lite"/>
    </source>
</evidence>
<dbReference type="Gene3D" id="1.20.1280.290">
    <property type="match status" value="2"/>
</dbReference>
<dbReference type="GO" id="GO:0005886">
    <property type="term" value="C:plasma membrane"/>
    <property type="evidence" value="ECO:0007669"/>
    <property type="project" value="UniProtKB-SubCell"/>
</dbReference>
<keyword evidence="6 10" id="KW-0812">Transmembrane</keyword>
<evidence type="ECO:0000256" key="8">
    <source>
        <dbReference type="ARBA" id="ARBA00022989"/>
    </source>
</evidence>
<dbReference type="RefSeq" id="XP_022921427.1">
    <property type="nucleotide sequence ID" value="XM_023065659.1"/>
</dbReference>
<evidence type="ECO:0000256" key="9">
    <source>
        <dbReference type="ARBA" id="ARBA00023136"/>
    </source>
</evidence>
<feature type="transmembrane region" description="Helical" evidence="10">
    <location>
        <begin position="166"/>
        <end position="188"/>
    </location>
</feature>
<dbReference type="FunFam" id="1.20.1280.290:FF:000003">
    <property type="entry name" value="Bidirectional sugar transporter SWEET"/>
    <property type="match status" value="1"/>
</dbReference>
<proteinExistence type="inferred from homology"/>
<gene>
    <name evidence="13" type="primary">LOC111429711</name>
</gene>
<sequence>MALSFMNHNPWIFAFGLLGNIFSFIVFLAPVPTFVRVCRKKSTEGFQSIPYVVALFSALLLIYYSTLNADEFFLMTINSVGCFIETIYIALYITYAPKKARTFTVRFFLLLDVVGFCSILAVTQFLVKRPYRARVIGFICGGLSVSVFAAPLSIMRRVIRTKSVEFMPFNLSFFLTLSAVMWLCYGLLLKDFYVALPNTLGFTFGMAQMILYAIYRKPRGGSEVKLPQHKADIETVTKTTTSLESPEEHEKEGEGQEAAPASNGEHAPPALACSNDKYCMDNIQAPPMIRCEA</sequence>
<feature type="region of interest" description="Disordered" evidence="11">
    <location>
        <begin position="226"/>
        <end position="267"/>
    </location>
</feature>
<evidence type="ECO:0000256" key="10">
    <source>
        <dbReference type="RuleBase" id="RU910715"/>
    </source>
</evidence>
<comment type="similarity">
    <text evidence="2 10">Belongs to the SWEET sugar transporter family.</text>
</comment>
<dbReference type="Proteomes" id="UP000504609">
    <property type="component" value="Unplaced"/>
</dbReference>
<reference evidence="13" key="1">
    <citation type="submission" date="2025-08" db="UniProtKB">
        <authorList>
            <consortium name="RefSeq"/>
        </authorList>
    </citation>
    <scope>IDENTIFICATION</scope>
    <source>
        <tissue evidence="13">Young leaves</tissue>
    </source>
</reference>
<feature type="transmembrane region" description="Helical" evidence="10">
    <location>
        <begin position="12"/>
        <end position="37"/>
    </location>
</feature>
<feature type="transmembrane region" description="Helical" evidence="10">
    <location>
        <begin position="49"/>
        <end position="66"/>
    </location>
</feature>
<keyword evidence="5 10" id="KW-0762">Sugar transport</keyword>
<evidence type="ECO:0000256" key="4">
    <source>
        <dbReference type="ARBA" id="ARBA00022475"/>
    </source>
</evidence>
<dbReference type="InterPro" id="IPR004316">
    <property type="entry name" value="SWEET_rpt"/>
</dbReference>
<keyword evidence="4" id="KW-1003">Cell membrane</keyword>
<feature type="transmembrane region" description="Helical" evidence="10">
    <location>
        <begin position="107"/>
        <end position="127"/>
    </location>
</feature>
<comment type="function">
    <text evidence="10">Mediates both low-affinity uptake and efflux of sugar across the membrane.</text>
</comment>
<evidence type="ECO:0000256" key="5">
    <source>
        <dbReference type="ARBA" id="ARBA00022597"/>
    </source>
</evidence>
<dbReference type="InterPro" id="IPR047664">
    <property type="entry name" value="SWEET"/>
</dbReference>
<evidence type="ECO:0000313" key="13">
    <source>
        <dbReference type="RefSeq" id="XP_022921427.1"/>
    </source>
</evidence>
<dbReference type="PANTHER" id="PTHR10791">
    <property type="entry name" value="RAG1-ACTIVATING PROTEIN 1"/>
    <property type="match status" value="1"/>
</dbReference>
<organism evidence="12 13">
    <name type="scientific">Cucurbita moschata</name>
    <name type="common">Winter crookneck squash</name>
    <name type="synonym">Cucurbita pepo var. moschata</name>
    <dbReference type="NCBI Taxonomy" id="3662"/>
    <lineage>
        <taxon>Eukaryota</taxon>
        <taxon>Viridiplantae</taxon>
        <taxon>Streptophyta</taxon>
        <taxon>Embryophyta</taxon>
        <taxon>Tracheophyta</taxon>
        <taxon>Spermatophyta</taxon>
        <taxon>Magnoliopsida</taxon>
        <taxon>eudicotyledons</taxon>
        <taxon>Gunneridae</taxon>
        <taxon>Pentapetalae</taxon>
        <taxon>rosids</taxon>
        <taxon>fabids</taxon>
        <taxon>Cucurbitales</taxon>
        <taxon>Cucurbitaceae</taxon>
        <taxon>Cucurbiteae</taxon>
        <taxon>Cucurbita</taxon>
    </lineage>
</organism>
<accession>A0A6J1E0F6</accession>
<dbReference type="GO" id="GO:0051119">
    <property type="term" value="F:sugar transmembrane transporter activity"/>
    <property type="evidence" value="ECO:0007669"/>
    <property type="project" value="InterPro"/>
</dbReference>
<dbReference type="Pfam" id="PF03083">
    <property type="entry name" value="MtN3_slv"/>
    <property type="match status" value="2"/>
</dbReference>
<feature type="transmembrane region" description="Helical" evidence="10">
    <location>
        <begin position="72"/>
        <end position="95"/>
    </location>
</feature>
<comment type="subcellular location">
    <subcellularLocation>
        <location evidence="1 10">Cell membrane</location>
        <topology evidence="1 10">Multi-pass membrane protein</topology>
    </subcellularLocation>
</comment>
<feature type="transmembrane region" description="Helical" evidence="10">
    <location>
        <begin position="194"/>
        <end position="215"/>
    </location>
</feature>
<evidence type="ECO:0000256" key="7">
    <source>
        <dbReference type="ARBA" id="ARBA00022737"/>
    </source>
</evidence>
<dbReference type="AlphaFoldDB" id="A0A6J1E0F6"/>
<evidence type="ECO:0000256" key="6">
    <source>
        <dbReference type="ARBA" id="ARBA00022692"/>
    </source>
</evidence>
<name>A0A6J1E0F6_CUCMO</name>
<dbReference type="GeneID" id="111429711"/>
<evidence type="ECO:0000256" key="3">
    <source>
        <dbReference type="ARBA" id="ARBA00022448"/>
    </source>
</evidence>
<dbReference type="PANTHER" id="PTHR10791:SF22">
    <property type="entry name" value="BIDIRECTIONAL SUGAR TRANSPORTER SWEET11"/>
    <property type="match status" value="1"/>
</dbReference>
<dbReference type="GO" id="GO:0008515">
    <property type="term" value="F:sucrose transmembrane transporter activity"/>
    <property type="evidence" value="ECO:0007669"/>
    <property type="project" value="UniProtKB-ARBA"/>
</dbReference>
<keyword evidence="12" id="KW-1185">Reference proteome</keyword>